<evidence type="ECO:0000313" key="2">
    <source>
        <dbReference type="EMBL" id="MEC0232554.1"/>
    </source>
</evidence>
<reference evidence="2 3" key="1">
    <citation type="submission" date="2023-03" db="EMBL/GenBank/DDBJ databases">
        <title>Bacillus Genome Sequencing.</title>
        <authorList>
            <person name="Dunlap C."/>
        </authorList>
    </citation>
    <scope>NUCLEOTIDE SEQUENCE [LARGE SCALE GENOMIC DNA]</scope>
    <source>
        <strain evidence="2 3">BD-533</strain>
    </source>
</reference>
<keyword evidence="1" id="KW-0732">Signal</keyword>
<evidence type="ECO:0008006" key="4">
    <source>
        <dbReference type="Google" id="ProtNLM"/>
    </source>
</evidence>
<evidence type="ECO:0000313" key="3">
    <source>
        <dbReference type="Proteomes" id="UP001338137"/>
    </source>
</evidence>
<dbReference type="Proteomes" id="UP001338137">
    <property type="component" value="Unassembled WGS sequence"/>
</dbReference>
<name>A0ABU6GIS4_9BACL</name>
<organism evidence="2 3">
    <name type="scientific">Paenibacillus alba</name>
    <dbReference type="NCBI Taxonomy" id="1197127"/>
    <lineage>
        <taxon>Bacteria</taxon>
        <taxon>Bacillati</taxon>
        <taxon>Bacillota</taxon>
        <taxon>Bacilli</taxon>
        <taxon>Bacillales</taxon>
        <taxon>Paenibacillaceae</taxon>
        <taxon>Paenibacillus</taxon>
    </lineage>
</organism>
<evidence type="ECO:0000256" key="1">
    <source>
        <dbReference type="SAM" id="SignalP"/>
    </source>
</evidence>
<protein>
    <recommendedName>
        <fullName evidence="4">DUF4397 domain-containing protein</fullName>
    </recommendedName>
</protein>
<feature type="signal peptide" evidence="1">
    <location>
        <begin position="1"/>
        <end position="24"/>
    </location>
</feature>
<dbReference type="RefSeq" id="WP_326076754.1">
    <property type="nucleotide sequence ID" value="NZ_JARLKY010000134.1"/>
</dbReference>
<accession>A0ABU6GIS4</accession>
<sequence>MKKTIISMLLACVFLLSSTTGAFAAATGEGAVRVATVDNYYGVSATLTIPSSVVVPSDNTSYIAFYTGLGERCEGGISYKNGLWRKFLNCGGGENDTGSNESLVLSTQPTAGTTYIIKLVNNLDNTASLYFNGSLQFTKKVFTGTLLSATPVKVVHSTYDLSDKNAYSNATFSNIEVRSSSGVYSAFPSNIQSNIYPWGKGDYSVPSLNPLQTSLKAGN</sequence>
<proteinExistence type="predicted"/>
<dbReference type="EMBL" id="JARLKY010000134">
    <property type="protein sequence ID" value="MEC0232554.1"/>
    <property type="molecule type" value="Genomic_DNA"/>
</dbReference>
<gene>
    <name evidence="2" type="ORF">P4I72_36180</name>
</gene>
<keyword evidence="3" id="KW-1185">Reference proteome</keyword>
<comment type="caution">
    <text evidence="2">The sequence shown here is derived from an EMBL/GenBank/DDBJ whole genome shotgun (WGS) entry which is preliminary data.</text>
</comment>
<feature type="chain" id="PRO_5045726326" description="DUF4397 domain-containing protein" evidence="1">
    <location>
        <begin position="25"/>
        <end position="219"/>
    </location>
</feature>